<sequence>MLRANQHTYPSYGYHPYTYPFYQNAYWNFYPQSGPAPVYPSIPLPNLYYHNRDTSYPVSNSNTLETTLLGLQSLKSHSELVNEFCGTLTHFFNQTSPGRTDGPTPVNEVKALWIQVLAQRFRILSKCDDCLDRPAALRAISDYIFGEHRECMVVDFRFGVISYFVLIMVADDLVSEGEAKYNQPQLNSETTINDSDVQLENEYKQLSSLQNDMGLVRTFFHATKVYLSLNDAGTLILSR</sequence>
<dbReference type="EMBL" id="MCGO01000129">
    <property type="protein sequence ID" value="ORY25488.1"/>
    <property type="molecule type" value="Genomic_DNA"/>
</dbReference>
<comment type="caution">
    <text evidence="1">The sequence shown here is derived from an EMBL/GenBank/DDBJ whole genome shotgun (WGS) entry which is preliminary data.</text>
</comment>
<organism evidence="1 2">
    <name type="scientific">Rhizoclosmatium globosum</name>
    <dbReference type="NCBI Taxonomy" id="329046"/>
    <lineage>
        <taxon>Eukaryota</taxon>
        <taxon>Fungi</taxon>
        <taxon>Fungi incertae sedis</taxon>
        <taxon>Chytridiomycota</taxon>
        <taxon>Chytridiomycota incertae sedis</taxon>
        <taxon>Chytridiomycetes</taxon>
        <taxon>Chytridiales</taxon>
        <taxon>Chytriomycetaceae</taxon>
        <taxon>Rhizoclosmatium</taxon>
    </lineage>
</organism>
<accession>A0A1Y2ASD6</accession>
<keyword evidence="2" id="KW-1185">Reference proteome</keyword>
<dbReference type="Proteomes" id="UP000193642">
    <property type="component" value="Unassembled WGS sequence"/>
</dbReference>
<evidence type="ECO:0000313" key="1">
    <source>
        <dbReference type="EMBL" id="ORY25488.1"/>
    </source>
</evidence>
<name>A0A1Y2ASD6_9FUNG</name>
<dbReference type="AlphaFoldDB" id="A0A1Y2ASD6"/>
<protein>
    <submittedName>
        <fullName evidence="1">Uncharacterized protein</fullName>
    </submittedName>
</protein>
<proteinExistence type="predicted"/>
<evidence type="ECO:0000313" key="2">
    <source>
        <dbReference type="Proteomes" id="UP000193642"/>
    </source>
</evidence>
<reference evidence="1 2" key="1">
    <citation type="submission" date="2016-07" db="EMBL/GenBank/DDBJ databases">
        <title>Pervasive Adenine N6-methylation of Active Genes in Fungi.</title>
        <authorList>
            <consortium name="DOE Joint Genome Institute"/>
            <person name="Mondo S.J."/>
            <person name="Dannebaum R.O."/>
            <person name="Kuo R.C."/>
            <person name="Labutti K."/>
            <person name="Haridas S."/>
            <person name="Kuo A."/>
            <person name="Salamov A."/>
            <person name="Ahrendt S.R."/>
            <person name="Lipzen A."/>
            <person name="Sullivan W."/>
            <person name="Andreopoulos W.B."/>
            <person name="Clum A."/>
            <person name="Lindquist E."/>
            <person name="Daum C."/>
            <person name="Ramamoorthy G.K."/>
            <person name="Gryganskyi A."/>
            <person name="Culley D."/>
            <person name="Magnuson J.K."/>
            <person name="James T.Y."/>
            <person name="O'Malley M.A."/>
            <person name="Stajich J.E."/>
            <person name="Spatafora J.W."/>
            <person name="Visel A."/>
            <person name="Grigoriev I.V."/>
        </authorList>
    </citation>
    <scope>NUCLEOTIDE SEQUENCE [LARGE SCALE GENOMIC DNA]</scope>
    <source>
        <strain evidence="1 2">JEL800</strain>
    </source>
</reference>
<gene>
    <name evidence="1" type="ORF">BCR33DRAFT_859804</name>
</gene>